<dbReference type="Proteomes" id="UP000186756">
    <property type="component" value="Unassembled WGS sequence"/>
</dbReference>
<dbReference type="AlphaFoldDB" id="A0A1H0IPY3"/>
<dbReference type="EMBL" id="VZPS01000004">
    <property type="protein sequence ID" value="KAB0486658.1"/>
    <property type="molecule type" value="Genomic_DNA"/>
</dbReference>
<gene>
    <name evidence="3" type="ORF">BVK86_08890</name>
    <name evidence="2" type="ORF">F7R15_07185</name>
    <name evidence="4" type="ORF">SAMN04490202_0618</name>
</gene>
<evidence type="ECO:0000313" key="5">
    <source>
        <dbReference type="Proteomes" id="UP000186756"/>
    </source>
</evidence>
<sequence length="199" mass="21755">MKTLLAILAALAAAPGIASADASNNSNNPEFTELFQKELTNRATARKAADIFRNRDSGEGQAEFWGSYYRLEEITLSIYTPVAKELSLEPNNFMAGIKSYAAAAFQWIAPEKFVGTLQGATAKYLEELKSSKTIVPLKHSAFYEYVLDQEDIQVKALSLAQQHNYQDAKSLVDSFAECAIKKTTDLAAECSAQAPSSDI</sequence>
<reference evidence="2 7" key="4">
    <citation type="submission" date="2019-09" db="EMBL/GenBank/DDBJ databases">
        <title>Draft genome sequences of 48 bacterial type strains from the CCUG.</title>
        <authorList>
            <person name="Tunovic T."/>
            <person name="Pineiro-Iglesias B."/>
            <person name="Unosson C."/>
            <person name="Inganas E."/>
            <person name="Ohlen M."/>
            <person name="Cardew S."/>
            <person name="Jensie-Markopoulos S."/>
            <person name="Salva-Serra F."/>
            <person name="Jaen-Luchoro D."/>
            <person name="Karlsson R."/>
            <person name="Svensson-Stadler L."/>
            <person name="Chun J."/>
            <person name="Moore E."/>
        </authorList>
    </citation>
    <scope>NUCLEOTIDE SEQUENCE [LARGE SCALE GENOMIC DNA]</scope>
    <source>
        <strain evidence="2 7">CCUG 53116</strain>
    </source>
</reference>
<reference evidence="4 6" key="1">
    <citation type="submission" date="2016-10" db="EMBL/GenBank/DDBJ databases">
        <authorList>
            <person name="de Groot N.N."/>
        </authorList>
    </citation>
    <scope>NUCLEOTIDE SEQUENCE [LARGE SCALE GENOMIC DNA]</scope>
    <source>
        <strain evidence="4 6">BS3776</strain>
    </source>
</reference>
<accession>A0A1H0IPY3</accession>
<organism evidence="4 6">
    <name type="scientific">Pseudomonas reinekei</name>
    <dbReference type="NCBI Taxonomy" id="395598"/>
    <lineage>
        <taxon>Bacteria</taxon>
        <taxon>Pseudomonadati</taxon>
        <taxon>Pseudomonadota</taxon>
        <taxon>Gammaproteobacteria</taxon>
        <taxon>Pseudomonadales</taxon>
        <taxon>Pseudomonadaceae</taxon>
        <taxon>Pseudomonas</taxon>
    </lineage>
</organism>
<dbReference type="EMBL" id="MSTQ01000004">
    <property type="protein sequence ID" value="OLU04344.1"/>
    <property type="molecule type" value="Genomic_DNA"/>
</dbReference>
<evidence type="ECO:0000313" key="6">
    <source>
        <dbReference type="Proteomes" id="UP000198549"/>
    </source>
</evidence>
<dbReference type="Proteomes" id="UP000460142">
    <property type="component" value="Unassembled WGS sequence"/>
</dbReference>
<evidence type="ECO:0000313" key="3">
    <source>
        <dbReference type="EMBL" id="OLU04344.1"/>
    </source>
</evidence>
<feature type="chain" id="PRO_5015064687" evidence="1">
    <location>
        <begin position="21"/>
        <end position="199"/>
    </location>
</feature>
<evidence type="ECO:0000313" key="7">
    <source>
        <dbReference type="Proteomes" id="UP000460142"/>
    </source>
</evidence>
<reference evidence="3" key="3">
    <citation type="submission" date="2017-01" db="EMBL/GenBank/DDBJ databases">
        <authorList>
            <person name="Mah S.A."/>
            <person name="Swanson W.J."/>
            <person name="Moy G.W."/>
            <person name="Vacquier V.D."/>
        </authorList>
    </citation>
    <scope>NUCLEOTIDE SEQUENCE [LARGE SCALE GENOMIC DNA]</scope>
    <source>
        <strain evidence="3">MT1</strain>
    </source>
</reference>
<protein>
    <submittedName>
        <fullName evidence="4">Uncharacterized protein</fullName>
    </submittedName>
</protein>
<keyword evidence="1" id="KW-0732">Signal</keyword>
<feature type="signal peptide" evidence="1">
    <location>
        <begin position="1"/>
        <end position="20"/>
    </location>
</feature>
<dbReference type="OrthoDB" id="7016497at2"/>
<proteinExistence type="predicted"/>
<evidence type="ECO:0000313" key="2">
    <source>
        <dbReference type="EMBL" id="KAB0486658.1"/>
    </source>
</evidence>
<dbReference type="EMBL" id="LT629709">
    <property type="protein sequence ID" value="SDO33529.1"/>
    <property type="molecule type" value="Genomic_DNA"/>
</dbReference>
<evidence type="ECO:0000256" key="1">
    <source>
        <dbReference type="SAM" id="SignalP"/>
    </source>
</evidence>
<reference evidence="5" key="2">
    <citation type="submission" date="2017-01" db="EMBL/GenBank/DDBJ databases">
        <authorList>
            <person name="Poblete-Castro I."/>
        </authorList>
    </citation>
    <scope>NUCLEOTIDE SEQUENCE [LARGE SCALE GENOMIC DNA]</scope>
    <source>
        <strain evidence="5">DSM 18361 / CCUG 53116 / MT1</strain>
    </source>
</reference>
<dbReference type="RefSeq" id="WP_075946061.1">
    <property type="nucleotide sequence ID" value="NZ_LT629709.1"/>
</dbReference>
<keyword evidence="5" id="KW-1185">Reference proteome</keyword>
<dbReference type="Proteomes" id="UP000198549">
    <property type="component" value="Chromosome I"/>
</dbReference>
<evidence type="ECO:0000313" key="4">
    <source>
        <dbReference type="EMBL" id="SDO33529.1"/>
    </source>
</evidence>
<name>A0A1H0IPY3_PSERE</name>